<keyword evidence="1" id="KW-1133">Transmembrane helix</keyword>
<proteinExistence type="predicted"/>
<dbReference type="InterPro" id="IPR006750">
    <property type="entry name" value="YdcZ"/>
</dbReference>
<dbReference type="RefSeq" id="WP_198881352.1">
    <property type="nucleotide sequence ID" value="NZ_JAEKJA010000005.1"/>
</dbReference>
<keyword evidence="3" id="KW-1185">Reference proteome</keyword>
<comment type="caution">
    <text evidence="2">The sequence shown here is derived from an EMBL/GenBank/DDBJ whole genome shotgun (WGS) entry which is preliminary data.</text>
</comment>
<dbReference type="Pfam" id="PF04657">
    <property type="entry name" value="DMT_YdcZ"/>
    <property type="match status" value="1"/>
</dbReference>
<protein>
    <submittedName>
        <fullName evidence="2">DMT family transporter</fullName>
    </submittedName>
</protein>
<sequence length="147" mass="15215">MIIVYMLAAVLVGGLLSIQPAMNVMLVRAIQSPFGASAISVFVAFLTALLFALLMGRGEMTRTTLTAVPWWVYLAGTVGAIFVAGGVVIAPVTGALLFFVCVVAGQLLGAMLADHIGAFGLEIRTISPMRILGLALVLGGALLVQRG</sequence>
<feature type="transmembrane region" description="Helical" evidence="1">
    <location>
        <begin position="95"/>
        <end position="113"/>
    </location>
</feature>
<dbReference type="PANTHER" id="PTHR34821:SF2">
    <property type="entry name" value="INNER MEMBRANE PROTEIN YDCZ"/>
    <property type="match status" value="1"/>
</dbReference>
<dbReference type="EMBL" id="JAEKJA010000005">
    <property type="protein sequence ID" value="MBJ3775455.1"/>
    <property type="molecule type" value="Genomic_DNA"/>
</dbReference>
<evidence type="ECO:0000256" key="1">
    <source>
        <dbReference type="SAM" id="Phobius"/>
    </source>
</evidence>
<gene>
    <name evidence="2" type="ORF">JCR33_07140</name>
</gene>
<feature type="transmembrane region" description="Helical" evidence="1">
    <location>
        <begin position="68"/>
        <end position="89"/>
    </location>
</feature>
<feature type="transmembrane region" description="Helical" evidence="1">
    <location>
        <begin position="39"/>
        <end position="56"/>
    </location>
</feature>
<dbReference type="PANTHER" id="PTHR34821">
    <property type="entry name" value="INNER MEMBRANE PROTEIN YDCZ"/>
    <property type="match status" value="1"/>
</dbReference>
<dbReference type="Proteomes" id="UP000609531">
    <property type="component" value="Unassembled WGS sequence"/>
</dbReference>
<name>A0A934IP29_9HYPH</name>
<evidence type="ECO:0000313" key="2">
    <source>
        <dbReference type="EMBL" id="MBJ3775455.1"/>
    </source>
</evidence>
<dbReference type="GO" id="GO:0005886">
    <property type="term" value="C:plasma membrane"/>
    <property type="evidence" value="ECO:0007669"/>
    <property type="project" value="TreeGrafter"/>
</dbReference>
<keyword evidence="1" id="KW-0812">Transmembrane</keyword>
<feature type="transmembrane region" description="Helical" evidence="1">
    <location>
        <begin position="125"/>
        <end position="144"/>
    </location>
</feature>
<evidence type="ECO:0000313" key="3">
    <source>
        <dbReference type="Proteomes" id="UP000609531"/>
    </source>
</evidence>
<dbReference type="AlphaFoldDB" id="A0A934IP29"/>
<keyword evidence="1" id="KW-0472">Membrane</keyword>
<accession>A0A934IP29</accession>
<organism evidence="2 3">
    <name type="scientific">Acuticoccus mangrovi</name>
    <dbReference type="NCBI Taxonomy" id="2796142"/>
    <lineage>
        <taxon>Bacteria</taxon>
        <taxon>Pseudomonadati</taxon>
        <taxon>Pseudomonadota</taxon>
        <taxon>Alphaproteobacteria</taxon>
        <taxon>Hyphomicrobiales</taxon>
        <taxon>Amorphaceae</taxon>
        <taxon>Acuticoccus</taxon>
    </lineage>
</organism>
<reference evidence="2" key="1">
    <citation type="submission" date="2020-12" db="EMBL/GenBank/DDBJ databases">
        <title>Bacterial taxonomy.</title>
        <authorList>
            <person name="Pan X."/>
        </authorList>
    </citation>
    <scope>NUCLEOTIDE SEQUENCE</scope>
    <source>
        <strain evidence="2">B2012</strain>
    </source>
</reference>